<protein>
    <submittedName>
        <fullName evidence="1">Uncharacterized protein</fullName>
    </submittedName>
</protein>
<organism evidence="1 2">
    <name type="scientific">Metallococcus carri</name>
    <dbReference type="NCBI Taxonomy" id="1656884"/>
    <lineage>
        <taxon>Bacteria</taxon>
        <taxon>Bacillati</taxon>
        <taxon>Actinomycetota</taxon>
        <taxon>Actinomycetes</taxon>
        <taxon>Micrococcales</taxon>
        <taxon>Dermacoccaceae</taxon>
        <taxon>Metallococcus</taxon>
    </lineage>
</organism>
<evidence type="ECO:0000313" key="1">
    <source>
        <dbReference type="EMBL" id="NHN56814.1"/>
    </source>
</evidence>
<comment type="caution">
    <text evidence="1">The sequence shown here is derived from an EMBL/GenBank/DDBJ whole genome shotgun (WGS) entry which is preliminary data.</text>
</comment>
<proteinExistence type="predicted"/>
<dbReference type="RefSeq" id="WP_166197473.1">
    <property type="nucleotide sequence ID" value="NZ_JAAOIV010000010.1"/>
</dbReference>
<name>A0A967B2K5_9MICO</name>
<accession>A0A967B2K5</accession>
<gene>
    <name evidence="1" type="ORF">G9U51_13625</name>
</gene>
<evidence type="ECO:0000313" key="2">
    <source>
        <dbReference type="Proteomes" id="UP000744769"/>
    </source>
</evidence>
<dbReference type="AlphaFoldDB" id="A0A967B2K5"/>
<dbReference type="EMBL" id="JAAOIV010000010">
    <property type="protein sequence ID" value="NHN56814.1"/>
    <property type="molecule type" value="Genomic_DNA"/>
</dbReference>
<reference evidence="1" key="1">
    <citation type="submission" date="2020-03" db="EMBL/GenBank/DDBJ databases">
        <title>Draft sequencing of Calidifontibacter sp. DB0510.</title>
        <authorList>
            <person name="Kim D.-U."/>
        </authorList>
    </citation>
    <scope>NUCLEOTIDE SEQUENCE</scope>
    <source>
        <strain evidence="1">DB0510</strain>
    </source>
</reference>
<keyword evidence="2" id="KW-1185">Reference proteome</keyword>
<dbReference type="Proteomes" id="UP000744769">
    <property type="component" value="Unassembled WGS sequence"/>
</dbReference>
<sequence length="282" mass="30526">MTREIEIRLIGHASPDGSLPAADALGLIASFKDITYRLTRAVADRPGLGRTDATLEKLATVQVAFRPGSTRVVFVVGDEAALVDPVAKGVDEAFWSIVNGLEKNLRPQDISDTVADSVDDLVVALRRAAPQAEFAVPGHPPVRFRTSALSRDPWRRSAHEDVGETVLHGLLEMVDLHSSRFRLRDVAGNAIDLHHVADAKLAAHLVGEQVTVTGVLAVGRGTQHHRMDGATVEATKPIEERLAISPRRRLEVLLSEARSHAAPPPMDISDEELAEFLADIRG</sequence>